<dbReference type="GO" id="GO:0019239">
    <property type="term" value="F:deaminase activity"/>
    <property type="evidence" value="ECO:0007669"/>
    <property type="project" value="TreeGrafter"/>
</dbReference>
<dbReference type="CDD" id="cd00448">
    <property type="entry name" value="YjgF_YER057c_UK114_family"/>
    <property type="match status" value="1"/>
</dbReference>
<reference evidence="2 3" key="1">
    <citation type="submission" date="2019-03" db="EMBL/GenBank/DDBJ databases">
        <title>Sequencing the genomes of 1000 actinobacteria strains.</title>
        <authorList>
            <person name="Klenk H.-P."/>
        </authorList>
    </citation>
    <scope>NUCLEOTIDE SEQUENCE [LARGE SCALE GENOMIC DNA]</scope>
    <source>
        <strain evidence="2 3">DSM 18936</strain>
    </source>
</reference>
<dbReference type="PROSITE" id="PS01094">
    <property type="entry name" value="UPF0076"/>
    <property type="match status" value="1"/>
</dbReference>
<dbReference type="NCBIfam" id="TIGR00004">
    <property type="entry name" value="Rid family detoxifying hydrolase"/>
    <property type="match status" value="1"/>
</dbReference>
<evidence type="ECO:0000313" key="3">
    <source>
        <dbReference type="Proteomes" id="UP000294558"/>
    </source>
</evidence>
<dbReference type="PANTHER" id="PTHR11803:SF58">
    <property type="entry name" value="PROTEIN HMF1-RELATED"/>
    <property type="match status" value="1"/>
</dbReference>
<dbReference type="AlphaFoldDB" id="A0A4R7HY55"/>
<organism evidence="2 3">
    <name type="scientific">Ilumatobacter fluminis</name>
    <dbReference type="NCBI Taxonomy" id="467091"/>
    <lineage>
        <taxon>Bacteria</taxon>
        <taxon>Bacillati</taxon>
        <taxon>Actinomycetota</taxon>
        <taxon>Acidimicrobiia</taxon>
        <taxon>Acidimicrobiales</taxon>
        <taxon>Ilumatobacteraceae</taxon>
        <taxon>Ilumatobacter</taxon>
    </lineage>
</organism>
<dbReference type="Gene3D" id="3.30.1330.40">
    <property type="entry name" value="RutC-like"/>
    <property type="match status" value="1"/>
</dbReference>
<dbReference type="PANTHER" id="PTHR11803">
    <property type="entry name" value="2-IMINOBUTANOATE/2-IMINOPROPANOATE DEAMINASE RIDA"/>
    <property type="match status" value="1"/>
</dbReference>
<comment type="caution">
    <text evidence="2">The sequence shown here is derived from an EMBL/GenBank/DDBJ whole genome shotgun (WGS) entry which is preliminary data.</text>
</comment>
<dbReference type="Pfam" id="PF01042">
    <property type="entry name" value="Ribonuc_L-PSP"/>
    <property type="match status" value="1"/>
</dbReference>
<gene>
    <name evidence="2" type="ORF">BDK89_0633</name>
</gene>
<dbReference type="InterPro" id="IPR035959">
    <property type="entry name" value="RutC-like_sf"/>
</dbReference>
<sequence length="116" mass="12022">MSKPLGPYTPAVRAGDFIFVSGQVGIADGSLADGGVAGQTRQAVTNLTAQLESMGASLTDVVKTTCFLVDMDAFATFNDAYVDAMGSHRPARSTVAVRELPIGAVVEIEAVAYRPA</sequence>
<evidence type="ECO:0000256" key="1">
    <source>
        <dbReference type="ARBA" id="ARBA00010552"/>
    </source>
</evidence>
<accession>A0A4R7HY55</accession>
<comment type="similarity">
    <text evidence="1">Belongs to the RutC family.</text>
</comment>
<keyword evidence="3" id="KW-1185">Reference proteome</keyword>
<evidence type="ECO:0000313" key="2">
    <source>
        <dbReference type="EMBL" id="TDT15073.1"/>
    </source>
</evidence>
<dbReference type="FunFam" id="3.30.1330.40:FF:000001">
    <property type="entry name" value="L-PSP family endoribonuclease"/>
    <property type="match status" value="1"/>
</dbReference>
<dbReference type="Proteomes" id="UP000294558">
    <property type="component" value="Unassembled WGS sequence"/>
</dbReference>
<dbReference type="RefSeq" id="WP_133867565.1">
    <property type="nucleotide sequence ID" value="NZ_JAVJPS010000037.1"/>
</dbReference>
<dbReference type="OrthoDB" id="3212792at2"/>
<protein>
    <submittedName>
        <fullName evidence="2">2-iminobutanoate/2-iminopropanoate deaminase</fullName>
    </submittedName>
</protein>
<dbReference type="InterPro" id="IPR019897">
    <property type="entry name" value="RidA_CS"/>
</dbReference>
<dbReference type="SUPFAM" id="SSF55298">
    <property type="entry name" value="YjgF-like"/>
    <property type="match status" value="1"/>
</dbReference>
<proteinExistence type="inferred from homology"/>
<dbReference type="InterPro" id="IPR006175">
    <property type="entry name" value="YjgF/YER057c/UK114"/>
</dbReference>
<dbReference type="InterPro" id="IPR006056">
    <property type="entry name" value="RidA"/>
</dbReference>
<dbReference type="EMBL" id="SOAU01000001">
    <property type="protein sequence ID" value="TDT15073.1"/>
    <property type="molecule type" value="Genomic_DNA"/>
</dbReference>
<dbReference type="GO" id="GO:0005829">
    <property type="term" value="C:cytosol"/>
    <property type="evidence" value="ECO:0007669"/>
    <property type="project" value="TreeGrafter"/>
</dbReference>
<name>A0A4R7HY55_9ACTN</name>